<reference evidence="1 2" key="1">
    <citation type="submission" date="2016-08" db="EMBL/GenBank/DDBJ databases">
        <title>A Parts List for Fungal Cellulosomes Revealed by Comparative Genomics.</title>
        <authorList>
            <consortium name="DOE Joint Genome Institute"/>
            <person name="Haitjema C.H."/>
            <person name="Gilmore S.P."/>
            <person name="Henske J.K."/>
            <person name="Solomon K.V."/>
            <person name="De Groot R."/>
            <person name="Kuo A."/>
            <person name="Mondo S.J."/>
            <person name="Salamov A.A."/>
            <person name="Labutti K."/>
            <person name="Zhao Z."/>
            <person name="Chiniquy J."/>
            <person name="Barry K."/>
            <person name="Brewer H.M."/>
            <person name="Purvine S.O."/>
            <person name="Wright A.T."/>
            <person name="Boxma B."/>
            <person name="Van Alen T."/>
            <person name="Hackstein J.H."/>
            <person name="Baker S.E."/>
            <person name="Grigoriev I.V."/>
            <person name="O'Malley M.A."/>
        </authorList>
    </citation>
    <scope>NUCLEOTIDE SEQUENCE [LARGE SCALE GENOMIC DNA]</scope>
    <source>
        <strain evidence="1 2">S4</strain>
    </source>
</reference>
<comment type="caution">
    <text evidence="1">The sequence shown here is derived from an EMBL/GenBank/DDBJ whole genome shotgun (WGS) entry which is preliminary data.</text>
</comment>
<protein>
    <recommendedName>
        <fullName evidence="3">Scaffoldin</fullName>
    </recommendedName>
</protein>
<keyword evidence="2" id="KW-1185">Reference proteome</keyword>
<proteinExistence type="predicted"/>
<organism evidence="1 2">
    <name type="scientific">Anaeromyces robustus</name>
    <dbReference type="NCBI Taxonomy" id="1754192"/>
    <lineage>
        <taxon>Eukaryota</taxon>
        <taxon>Fungi</taxon>
        <taxon>Fungi incertae sedis</taxon>
        <taxon>Chytridiomycota</taxon>
        <taxon>Chytridiomycota incertae sedis</taxon>
        <taxon>Neocallimastigomycetes</taxon>
        <taxon>Neocallimastigales</taxon>
        <taxon>Neocallimastigaceae</taxon>
        <taxon>Anaeromyces</taxon>
    </lineage>
</organism>
<gene>
    <name evidence="1" type="ORF">BCR32DRAFT_292133</name>
</gene>
<name>A0A1Y1XCY1_9FUNG</name>
<evidence type="ECO:0000313" key="1">
    <source>
        <dbReference type="EMBL" id="ORX83234.1"/>
    </source>
</evidence>
<evidence type="ECO:0008006" key="3">
    <source>
        <dbReference type="Google" id="ProtNLM"/>
    </source>
</evidence>
<dbReference type="Proteomes" id="UP000193944">
    <property type="component" value="Unassembled WGS sequence"/>
</dbReference>
<accession>A0A1Y1XCY1</accession>
<dbReference type="STRING" id="1754192.A0A1Y1XCY1"/>
<sequence>MFLRYYKNITGYNSDHSVRSDDSDGYYLEDVDDKTNYGKLYKCINTDEFCSEIKDNIPIDDENEVYYSIIGEPSELLIKVSLTNNELIKKINADVAKITISNNSIIISNPNQFEKGYYFYNKYVYSVSDTSSNMESKNDDIMFDGFYLCKQIGNNYCKILEDNILNDITNHDLSSLSILSCLGNECFKTIGYFRYNNNNNLAKCSIDSCEPFNQKTKFNCNEFTTKQVYIDDDNSFNICVDSGNQNYVFINTLASDKNVDYIWHNQDSYKFLYKGTRNIVAQYIGGTYYYDNKKFLYRCDNYCKIIENNNYSGYFLNIFQETKEDKNSLIYCNNGNCEIKNVDNGYYFNNYLYNDYLCYSGKCYENLEILNSKSKFIIKNESSVLYNNDNNISKYIDGSYYYPQYNILSTSDFPYLKEGNDIILLHIKNYSVTQVTTDANGICLDESGLRITDCDQIGIYKYTCTDIHKSCSEEIRRCDLDSPSLYCNGYYLYVTNEKTYEGLLYNCISDEEKSTCVELKQNGFFKVTDSYYQKSIPYIKCSNNNCTRYNENDMNNDCNDNNNFDLIRNNNEIFFCLNEVSIPFININSEQHYICYSETSNIFSSNTEEYLMITRNNNSFVLTDTSEIPLGTYLNNGNLYEIKKDSNGKVIIDISFKTGIFGFKMGEYSIFRDVNQMITNEEFQTDLRNELSNISLYQCIRDIGCFSTNGYLKYRPKNIVVECKLESHCNNEIMNFSECKDKNLNKATYDSTTSQFLLCIKNNEGLNFKTITVNNTNIQFYFTTTNIIFISNQKGNIIGVNKDSNSYYMLTLNDNTSSKLYRLDKNNYSVSNLSGYYFDLYSEIPNRLLYCDNGECEITTKENGYFYSSNNFLIRCYQSICRLSKEINCSKRRYGLIYYSYSIYYCDNNSRSYNSNTYEYVNGIDTSVTYPKIKNGNDGILLKMSDYSLTQVTTDEICISNNNEIDINCENNDYKYSCLSYDKSCTRTYYQITCDPTIEHANGLCYGYYLVNNDLYQCFSNSTKPCINLGHNIKGFFVIEDMKLSKKFIKCNGIKCILKDFSTNNSCKSSDTEETIYYYYSSNKNYFCDINHNEIELSGTGRTLIINNNGLSKDITKKYTGEYVFINITKTSLTLTDISSLNNGDYVTSLMDNSLSIVREVNGNTDIKNSTLSDEVYAFKYGFIENIIFYRKINEDEFSKITKDDLTNIVLMQCNLQNFNICYKRKGFLKYGSNNTVVQCNETSCNNDEVTFNECNSNNIEKAMYDKSDSKFKFCVDNGMESENKKYELKEIFSNKTFNYYYFSKFKYNSSIYNLYLADKNQNIIISYYVYNKFYYYIPKNENKGLLGVCSNGDSYCYERSYSGYFKNSFSDKSNSFIYCLNKSCKIVEKENGYYLNDNNDNYKCYSSSCISITTSSCSLGSIDIVNYNGFVKICTGESSTTFSLTSQYFYLLSSVNIVNSFPNVLQGNDSILLKIDNYSVTQTITGLEGYCYNNNFEIAPKCNTIGLKRILCTDIKKPCVVEDVLCNPKKLSGGCSGYYLYNDVYINAIEGDLYDCHETTEQCELIKNSIGYYLDNSDKNIIQCDGKTCKYINKESISNHLSCMETGSLISYNHEIRFCLTLNTYATLISSDEELTPKYYLISNNINSLLSNKNGGDYVVVKYFKRSIVLVDLKNVNIINNGNGNVVINKIIETGIVTIKKDNNAILDIFSNIVTDETDNIKLYHYYNRENKKITICNYDVQQFTPFYNDTPIHYALVRHKNYNYALSLYIANDEDNKVVIAQDGFYLMPNNNRILHCSSTTNINECYEIYTTGYFINSFENSSNKLIYCPNIYQCYSVTMERNGYFFNNYNDQVIKCISSVCEILNKNEIKNINSCNNFDNTLIYNNGDYIYCYNENKNSITYSEKYLVLTDIDGASLILFNNQYKSGKDTVVLKFDMYSLTQVITDENGICIKDSNNSLDINCNHKGQKYICHNDSSFCTATPVSTNLCNPKEKHKASYCYGYYLVDINENTGEGNLYECSIDGTEPCKNHGSNIYGYFKVEDDNYFDIVQYIKCDGKKCEKLHVPSYNTDHCSNIGELILNSYIVKVCVSYKTMVEFSNYNQLLMLNSFETDSILKVYSTGKKTVITINTNSIVPSDLHKIENNNYIIGDYLYSFKTNANNKYSLDNIYNNGMFAFRMINSIRNTLFHYSMLNDDDFSKDLTEEKSNIFLYNCYNGRCIKTYGYLKYGSSNTLTRCNYACNSNTYNDFNCKSSYKGDVYYDKLSSSLKLCIEKKDGYKFVSIIPNLPINYIMGYNKVYLFNKGANIVGELSQVNYFFIDFQYNNKNQLVVCDNFNCNIGNYTGYFINTEKELTDRFIYCDNPMSNMICKYISKESGYYSNSNNKIIKCINSECQYIENSSSSCYEHNNEIIYYNSLRYCHNNTYDELINSKRHMKYYLLSDISAANSSFPVLRKGEDKILIKINKHSVTQKLTNNNNNNGMCILPNKYNLFENKGICDSGFTKCICTKTSNSCEISKIPGEISKDYLDDDYEDVYDSDISQENEKNSGFNNFIDLLLSVIKKNNKKAYLV</sequence>
<evidence type="ECO:0000313" key="2">
    <source>
        <dbReference type="Proteomes" id="UP000193944"/>
    </source>
</evidence>
<reference evidence="1 2" key="2">
    <citation type="submission" date="2016-08" db="EMBL/GenBank/DDBJ databases">
        <title>Pervasive Adenine N6-methylation of Active Genes in Fungi.</title>
        <authorList>
            <consortium name="DOE Joint Genome Institute"/>
            <person name="Mondo S.J."/>
            <person name="Dannebaum R.O."/>
            <person name="Kuo R.C."/>
            <person name="Labutti K."/>
            <person name="Haridas S."/>
            <person name="Kuo A."/>
            <person name="Salamov A."/>
            <person name="Ahrendt S.R."/>
            <person name="Lipzen A."/>
            <person name="Sullivan W."/>
            <person name="Andreopoulos W.B."/>
            <person name="Clum A."/>
            <person name="Lindquist E."/>
            <person name="Daum C."/>
            <person name="Ramamoorthy G.K."/>
            <person name="Gryganskyi A."/>
            <person name="Culley D."/>
            <person name="Magnuson J.K."/>
            <person name="James T.Y."/>
            <person name="O'Malley M.A."/>
            <person name="Stajich J.E."/>
            <person name="Spatafora J.W."/>
            <person name="Visel A."/>
            <person name="Grigoriev I.V."/>
        </authorList>
    </citation>
    <scope>NUCLEOTIDE SEQUENCE [LARGE SCALE GENOMIC DNA]</scope>
    <source>
        <strain evidence="1 2">S4</strain>
    </source>
</reference>
<dbReference type="EMBL" id="MCFG01000077">
    <property type="protein sequence ID" value="ORX83234.1"/>
    <property type="molecule type" value="Genomic_DNA"/>
</dbReference>